<gene>
    <name evidence="2" type="ORF">DDZ18_00195</name>
</gene>
<dbReference type="PANTHER" id="PTHR39341">
    <property type="entry name" value="BSL7085 PROTEIN"/>
    <property type="match status" value="1"/>
</dbReference>
<dbReference type="SUPFAM" id="SSF140683">
    <property type="entry name" value="SP0561-like"/>
    <property type="match status" value="1"/>
</dbReference>
<dbReference type="InterPro" id="IPR038062">
    <property type="entry name" value="ScdA-like_N_sf"/>
</dbReference>
<dbReference type="Proteomes" id="UP000245168">
    <property type="component" value="Unassembled WGS sequence"/>
</dbReference>
<organism evidence="2 3">
    <name type="scientific">Marinicauda salina</name>
    <dbReference type="NCBI Taxonomy" id="2135793"/>
    <lineage>
        <taxon>Bacteria</taxon>
        <taxon>Pseudomonadati</taxon>
        <taxon>Pseudomonadota</taxon>
        <taxon>Alphaproteobacteria</taxon>
        <taxon>Maricaulales</taxon>
        <taxon>Maricaulaceae</taxon>
        <taxon>Marinicauda</taxon>
    </lineage>
</organism>
<dbReference type="EMBL" id="QEXV01000001">
    <property type="protein sequence ID" value="PWE18073.1"/>
    <property type="molecule type" value="Genomic_DNA"/>
</dbReference>
<dbReference type="RefSeq" id="WP_109251347.1">
    <property type="nucleotide sequence ID" value="NZ_QEXV01000001.1"/>
</dbReference>
<evidence type="ECO:0000313" key="3">
    <source>
        <dbReference type="Proteomes" id="UP000245168"/>
    </source>
</evidence>
<dbReference type="PANTHER" id="PTHR39341:SF1">
    <property type="entry name" value="DUF1858 DOMAIN-CONTAINING PROTEIN"/>
    <property type="match status" value="1"/>
</dbReference>
<evidence type="ECO:0000259" key="1">
    <source>
        <dbReference type="Pfam" id="PF08984"/>
    </source>
</evidence>
<proteinExistence type="predicted"/>
<dbReference type="Gene3D" id="1.10.3910.10">
    <property type="entry name" value="SP0561-like"/>
    <property type="match status" value="1"/>
</dbReference>
<protein>
    <recommendedName>
        <fullName evidence="1">DUF1858 domain-containing protein</fullName>
    </recommendedName>
</protein>
<comment type="caution">
    <text evidence="2">The sequence shown here is derived from an EMBL/GenBank/DDBJ whole genome shotgun (WGS) entry which is preliminary data.</text>
</comment>
<feature type="domain" description="DUF1858" evidence="1">
    <location>
        <begin position="7"/>
        <end position="56"/>
    </location>
</feature>
<name>A0A2U2BVM9_9PROT</name>
<evidence type="ECO:0000313" key="2">
    <source>
        <dbReference type="EMBL" id="PWE18073.1"/>
    </source>
</evidence>
<dbReference type="Pfam" id="PF08984">
    <property type="entry name" value="DUF1858"/>
    <property type="match status" value="1"/>
</dbReference>
<accession>A0A2U2BVM9</accession>
<dbReference type="AlphaFoldDB" id="A0A2U2BVM9"/>
<sequence length="79" mass="8429">MPEPILSMIVADLMNAEPETVPVFVRNRMACPGCVMAPFMTVREAAREYGLKPEALAAELAEAMAGEDVGPEARSPALP</sequence>
<reference evidence="3" key="1">
    <citation type="submission" date="2018-05" db="EMBL/GenBank/DDBJ databases">
        <authorList>
            <person name="Liu B.-T."/>
        </authorList>
    </citation>
    <scope>NUCLEOTIDE SEQUENCE [LARGE SCALE GENOMIC DNA]</scope>
    <source>
        <strain evidence="3">WD6-1</strain>
    </source>
</reference>
<dbReference type="OrthoDB" id="5397989at2"/>
<dbReference type="InterPro" id="IPR023883">
    <property type="entry name" value="CHP03980_redox-disulphide"/>
</dbReference>
<dbReference type="NCBIfam" id="TIGR03980">
    <property type="entry name" value="prismane_assoc"/>
    <property type="match status" value="1"/>
</dbReference>
<dbReference type="InterPro" id="IPR015077">
    <property type="entry name" value="DUF1858"/>
</dbReference>
<keyword evidence="3" id="KW-1185">Reference proteome</keyword>